<gene>
    <name evidence="2" type="ORF">J2736_002689</name>
</gene>
<name>A0ABU1NVK4_9BACL</name>
<evidence type="ECO:0000313" key="2">
    <source>
        <dbReference type="EMBL" id="MDR6551502.1"/>
    </source>
</evidence>
<dbReference type="RefSeq" id="WP_310227247.1">
    <property type="nucleotide sequence ID" value="NZ_JAVDSB010000003.1"/>
</dbReference>
<evidence type="ECO:0000259" key="1">
    <source>
        <dbReference type="Pfam" id="PF13625"/>
    </source>
</evidence>
<evidence type="ECO:0000313" key="3">
    <source>
        <dbReference type="Proteomes" id="UP001267290"/>
    </source>
</evidence>
<feature type="domain" description="Helicase XPB/Ssl2 N-terminal" evidence="1">
    <location>
        <begin position="392"/>
        <end position="512"/>
    </location>
</feature>
<keyword evidence="3" id="KW-1185">Reference proteome</keyword>
<protein>
    <recommendedName>
        <fullName evidence="1">Helicase XPB/Ssl2 N-terminal domain-containing protein</fullName>
    </recommendedName>
</protein>
<proteinExistence type="predicted"/>
<organism evidence="2 3">
    <name type="scientific">Paenibacillus qinlingensis</name>
    <dbReference type="NCBI Taxonomy" id="1837343"/>
    <lineage>
        <taxon>Bacteria</taxon>
        <taxon>Bacillati</taxon>
        <taxon>Bacillota</taxon>
        <taxon>Bacilli</taxon>
        <taxon>Bacillales</taxon>
        <taxon>Paenibacillaceae</taxon>
        <taxon>Paenibacillus</taxon>
    </lineage>
</organism>
<sequence length="687" mass="79896">MKYEHVERKMPGSLREVIIRQPWCAAFSTTNSTLGEVLTSPAHIRELSSELTWDERRTLRLVMSTFGCQPFTKERLEKEAVLQMAGAQISLGLWGLRRYGVIVAFRKSWGDQLLMLPEDAFAVWQQVLFPISINPFKGSESQLEPLSSGEIGEYVGGIEEEESRQINPRGLAQQLFLFMVSCSRQPALPLTNKGTLHKKLIHKLTEHVSLPKRIITMSGLTYAFTDVYNEPAALMLELALQMGFVYKNEWGNGFLIHHRNFEAWLQGTYEQQQLQLYHIWRQALIPAPVWLEHGIAFMERCTSQQWYSLNELTQAILACCSISRKTMDETSLQEDLLMVWMKPLSSFRFIELAQEQGEDLWFKWLINPQRIEDANLDFEREPSRKNKSTATLYVQPDFEVLLPPDASLYLEWRIAMFSDLVNSDIVRTYRLTKESFQRALDHGLKSAEVIQLLQDNAYYEIPEQVIITLEQWEEQKDKLYMQEVTLLRCQSVEVAEALIRNEKCRMLLGERIGDSHFIISREHVKDVTKCLEAMGFHPNQIANMSVEKDDVFPSLSQPAAGLCYSRDTIQLYEIDPYLPQPEEHYPDIQQIPASWIKELRDYHASTRKDMIRKAIEWKSVLQLRKEGRDCFIIPRMLREDRTGWILEGWEEYQEIAWASEDWNEMKLILPGINDGGVREKEETLGEL</sequence>
<accession>A0ABU1NVK4</accession>
<dbReference type="InterPro" id="IPR032830">
    <property type="entry name" value="XPB/Ssl2_N"/>
</dbReference>
<reference evidence="2 3" key="1">
    <citation type="submission" date="2023-07" db="EMBL/GenBank/DDBJ databases">
        <title>Sorghum-associated microbial communities from plants grown in Nebraska, USA.</title>
        <authorList>
            <person name="Schachtman D."/>
        </authorList>
    </citation>
    <scope>NUCLEOTIDE SEQUENCE [LARGE SCALE GENOMIC DNA]</scope>
    <source>
        <strain evidence="2 3">CC258</strain>
    </source>
</reference>
<dbReference type="EMBL" id="JAVDSB010000003">
    <property type="protein sequence ID" value="MDR6551502.1"/>
    <property type="molecule type" value="Genomic_DNA"/>
</dbReference>
<comment type="caution">
    <text evidence="2">The sequence shown here is derived from an EMBL/GenBank/DDBJ whole genome shotgun (WGS) entry which is preliminary data.</text>
</comment>
<dbReference type="Proteomes" id="UP001267290">
    <property type="component" value="Unassembled WGS sequence"/>
</dbReference>
<dbReference type="Pfam" id="PF13625">
    <property type="entry name" value="Helicase_C_3"/>
    <property type="match status" value="1"/>
</dbReference>